<organism evidence="2 3">
    <name type="scientific">Anoxynatronum sibiricum</name>
    <dbReference type="NCBI Taxonomy" id="210623"/>
    <lineage>
        <taxon>Bacteria</taxon>
        <taxon>Bacillati</taxon>
        <taxon>Bacillota</taxon>
        <taxon>Clostridia</taxon>
        <taxon>Eubacteriales</taxon>
        <taxon>Clostridiaceae</taxon>
        <taxon>Anoxynatronum</taxon>
    </lineage>
</organism>
<proteinExistence type="predicted"/>
<evidence type="ECO:0000313" key="3">
    <source>
        <dbReference type="Proteomes" id="UP001407405"/>
    </source>
</evidence>
<dbReference type="PANTHER" id="PTHR42924">
    <property type="entry name" value="EXONUCLEASE"/>
    <property type="match status" value="1"/>
</dbReference>
<name>A0ABU9VNX3_9CLOT</name>
<gene>
    <name evidence="2" type="ORF">AAIG11_00155</name>
</gene>
<reference evidence="2 3" key="1">
    <citation type="submission" date="2024-04" db="EMBL/GenBank/DDBJ databases">
        <title>Genome sequencing and metabolic network reconstruction of aminoacids and betaine degradation by Anoxynatronum sibiricum.</title>
        <authorList>
            <person name="Detkova E.N."/>
            <person name="Boltjanskaja Y.V."/>
            <person name="Mardanov A.V."/>
            <person name="Kevbrin V."/>
        </authorList>
    </citation>
    <scope>NUCLEOTIDE SEQUENCE [LARGE SCALE GENOMIC DNA]</scope>
    <source>
        <strain evidence="2 3">Z-7981</strain>
    </source>
</reference>
<dbReference type="EMBL" id="JBCITM010000001">
    <property type="protein sequence ID" value="MEN1758870.1"/>
    <property type="molecule type" value="Genomic_DNA"/>
</dbReference>
<protein>
    <submittedName>
        <fullName evidence="2">PHP domain-containing protein</fullName>
    </submittedName>
</protein>
<comment type="caution">
    <text evidence="2">The sequence shown here is derived from an EMBL/GenBank/DDBJ whole genome shotgun (WGS) entry which is preliminary data.</text>
</comment>
<dbReference type="PANTHER" id="PTHR42924:SF3">
    <property type="entry name" value="POLYMERASE_HISTIDINOL PHOSPHATASE N-TERMINAL DOMAIN-CONTAINING PROTEIN"/>
    <property type="match status" value="1"/>
</dbReference>
<dbReference type="SMART" id="SM00481">
    <property type="entry name" value="POLIIIAc"/>
    <property type="match status" value="1"/>
</dbReference>
<dbReference type="Gene3D" id="3.20.20.140">
    <property type="entry name" value="Metal-dependent hydrolases"/>
    <property type="match status" value="1"/>
</dbReference>
<dbReference type="CDD" id="cd07432">
    <property type="entry name" value="PHP_HisPPase"/>
    <property type="match status" value="1"/>
</dbReference>
<evidence type="ECO:0000259" key="1">
    <source>
        <dbReference type="SMART" id="SM00481"/>
    </source>
</evidence>
<sequence>MLIDMHIHEKTYSDDSFIELQEIIRQARSMGLDGICITDHDSMGLVDKAAHVSREMNFPIFVGAEVLTYQGDILVFGVDHIPGEMMQAQQLIDWTNQRGGVAISAHPYRKNGRGIGDGLFSLKGLAGIEGLNGSTPFHLNAQARETALAMDIPLLGSSDAHHLERVGMYATRFEGRVRDMKDLTEGIKAGRVSPVHYTGGTYRSYDDYFHREMAV</sequence>
<dbReference type="InterPro" id="IPR016195">
    <property type="entry name" value="Pol/histidinol_Pase-like"/>
</dbReference>
<dbReference type="InterPro" id="IPR052018">
    <property type="entry name" value="PHP_domain"/>
</dbReference>
<dbReference type="InterPro" id="IPR004013">
    <property type="entry name" value="PHP_dom"/>
</dbReference>
<feature type="domain" description="Polymerase/histidinol phosphatase N-terminal" evidence="1">
    <location>
        <begin position="3"/>
        <end position="70"/>
    </location>
</feature>
<accession>A0ABU9VNX3</accession>
<dbReference type="Pfam" id="PF13263">
    <property type="entry name" value="PHP_C"/>
    <property type="match status" value="1"/>
</dbReference>
<dbReference type="Proteomes" id="UP001407405">
    <property type="component" value="Unassembled WGS sequence"/>
</dbReference>
<dbReference type="Pfam" id="PF02811">
    <property type="entry name" value="PHP"/>
    <property type="match status" value="1"/>
</dbReference>
<dbReference type="SUPFAM" id="SSF89550">
    <property type="entry name" value="PHP domain-like"/>
    <property type="match status" value="1"/>
</dbReference>
<evidence type="ECO:0000313" key="2">
    <source>
        <dbReference type="EMBL" id="MEN1758870.1"/>
    </source>
</evidence>
<dbReference type="InterPro" id="IPR003141">
    <property type="entry name" value="Pol/His_phosphatase_N"/>
</dbReference>
<keyword evidence="3" id="KW-1185">Reference proteome</keyword>
<dbReference type="RefSeq" id="WP_343184257.1">
    <property type="nucleotide sequence ID" value="NZ_JBCITM010000001.1"/>
</dbReference>